<organism evidence="11 12">
    <name type="scientific">Rhodanobacter aciditrophus</name>
    <dbReference type="NCBI Taxonomy" id="1623218"/>
    <lineage>
        <taxon>Bacteria</taxon>
        <taxon>Pseudomonadati</taxon>
        <taxon>Pseudomonadota</taxon>
        <taxon>Gammaproteobacteria</taxon>
        <taxon>Lysobacterales</taxon>
        <taxon>Rhodanobacteraceae</taxon>
        <taxon>Rhodanobacter</taxon>
    </lineage>
</organism>
<evidence type="ECO:0000313" key="11">
    <source>
        <dbReference type="EMBL" id="MFD1384055.1"/>
    </source>
</evidence>
<dbReference type="PANTHER" id="PTHR21600:SF56">
    <property type="entry name" value="TRNA PSEUDOURIDINE SYNTHASE C"/>
    <property type="match status" value="1"/>
</dbReference>
<dbReference type="Gene3D" id="3.30.2350.10">
    <property type="entry name" value="Pseudouridine synthase"/>
    <property type="match status" value="1"/>
</dbReference>
<evidence type="ECO:0000256" key="8">
    <source>
        <dbReference type="ARBA" id="ARBA00041975"/>
    </source>
</evidence>
<gene>
    <name evidence="11" type="ORF">ACFQ45_11785</name>
</gene>
<dbReference type="RefSeq" id="WP_377367909.1">
    <property type="nucleotide sequence ID" value="NZ_JBHTMN010000012.1"/>
</dbReference>
<keyword evidence="1" id="KW-0819">tRNA processing</keyword>
<dbReference type="PROSITE" id="PS01129">
    <property type="entry name" value="PSI_RLU"/>
    <property type="match status" value="1"/>
</dbReference>
<keyword evidence="2" id="KW-0413">Isomerase</keyword>
<dbReference type="InterPro" id="IPR050188">
    <property type="entry name" value="RluA_PseudoU_synthase"/>
</dbReference>
<sequence>MSLDILYQDSAIVAVNKPSGLLVHRTDLAKEEQDAVVQRLNEQLGQWVYPIHRLDRATSGVLIMALDSDTAAQLGNQFTDRETQKVYQAIVRGHTNDNGIIDYPLAKLNEEKGRSRFKIEGTEKEAVSHYRTLQHFEIPYAVSRYDKMRLSLVEVRPEHGRTHQIRRHFKHIFHPLLGDTRYGCRHHNQVMRANWNPALRLMLHATSLTIQHPKSGESLTINAPLPQDFNELIAELNALSVPDLPSNTVN</sequence>
<reference evidence="12" key="1">
    <citation type="journal article" date="2019" name="Int. J. Syst. Evol. Microbiol.">
        <title>The Global Catalogue of Microorganisms (GCM) 10K type strain sequencing project: providing services to taxonomists for standard genome sequencing and annotation.</title>
        <authorList>
            <consortium name="The Broad Institute Genomics Platform"/>
            <consortium name="The Broad Institute Genome Sequencing Center for Infectious Disease"/>
            <person name="Wu L."/>
            <person name="Ma J."/>
        </authorList>
    </citation>
    <scope>NUCLEOTIDE SEQUENCE [LARGE SCALE GENOMIC DNA]</scope>
    <source>
        <strain evidence="12">JCM 30774</strain>
    </source>
</reference>
<accession>A0ABW4B642</accession>
<comment type="function">
    <text evidence="4">Responsible for synthesis of pseudouridine from uracil-65 in transfer RNAs.</text>
</comment>
<name>A0ABW4B642_9GAMM</name>
<dbReference type="EMBL" id="JBHTMN010000012">
    <property type="protein sequence ID" value="MFD1384055.1"/>
    <property type="molecule type" value="Genomic_DNA"/>
</dbReference>
<dbReference type="PANTHER" id="PTHR21600">
    <property type="entry name" value="MITOCHONDRIAL RNA PSEUDOURIDINE SYNTHASE"/>
    <property type="match status" value="1"/>
</dbReference>
<dbReference type="EC" id="5.4.99.26" evidence="5"/>
<evidence type="ECO:0000256" key="3">
    <source>
        <dbReference type="ARBA" id="ARBA00036607"/>
    </source>
</evidence>
<evidence type="ECO:0000256" key="6">
    <source>
        <dbReference type="ARBA" id="ARBA00040675"/>
    </source>
</evidence>
<feature type="domain" description="Pseudouridine synthase RsuA/RluA-like" evidence="10">
    <location>
        <begin position="12"/>
        <end position="171"/>
    </location>
</feature>
<comment type="caution">
    <text evidence="11">The sequence shown here is derived from an EMBL/GenBank/DDBJ whole genome shotgun (WGS) entry which is preliminary data.</text>
</comment>
<keyword evidence="12" id="KW-1185">Reference proteome</keyword>
<evidence type="ECO:0000256" key="5">
    <source>
        <dbReference type="ARBA" id="ARBA00038943"/>
    </source>
</evidence>
<dbReference type="SUPFAM" id="SSF55120">
    <property type="entry name" value="Pseudouridine synthase"/>
    <property type="match status" value="1"/>
</dbReference>
<evidence type="ECO:0000256" key="7">
    <source>
        <dbReference type="ARBA" id="ARBA00041803"/>
    </source>
</evidence>
<dbReference type="Proteomes" id="UP001597059">
    <property type="component" value="Unassembled WGS sequence"/>
</dbReference>
<evidence type="ECO:0000256" key="1">
    <source>
        <dbReference type="ARBA" id="ARBA00022694"/>
    </source>
</evidence>
<proteinExistence type="predicted"/>
<evidence type="ECO:0000256" key="9">
    <source>
        <dbReference type="ARBA" id="ARBA00043049"/>
    </source>
</evidence>
<dbReference type="InterPro" id="IPR020103">
    <property type="entry name" value="PsdUridine_synth_cat_dom_sf"/>
</dbReference>
<protein>
    <recommendedName>
        <fullName evidence="6">tRNA pseudouridine synthase C</fullName>
        <ecNumber evidence="5">5.4.99.26</ecNumber>
    </recommendedName>
    <alternativeName>
        <fullName evidence="8">tRNA pseudouridine(65) synthase</fullName>
    </alternativeName>
    <alternativeName>
        <fullName evidence="9">tRNA pseudouridylate synthase C</fullName>
    </alternativeName>
    <alternativeName>
        <fullName evidence="7">tRNA-uridine isomerase C</fullName>
    </alternativeName>
</protein>
<dbReference type="Pfam" id="PF00849">
    <property type="entry name" value="PseudoU_synth_2"/>
    <property type="match status" value="1"/>
</dbReference>
<evidence type="ECO:0000256" key="4">
    <source>
        <dbReference type="ARBA" id="ARBA00037670"/>
    </source>
</evidence>
<comment type="catalytic activity">
    <reaction evidence="3">
        <text>uridine(65) in tRNA = pseudouridine(65) in tRNA</text>
        <dbReference type="Rhea" id="RHEA:42536"/>
        <dbReference type="Rhea" id="RHEA-COMP:10103"/>
        <dbReference type="Rhea" id="RHEA-COMP:10104"/>
        <dbReference type="ChEBI" id="CHEBI:65314"/>
        <dbReference type="ChEBI" id="CHEBI:65315"/>
        <dbReference type="EC" id="5.4.99.26"/>
    </reaction>
</comment>
<dbReference type="InterPro" id="IPR006224">
    <property type="entry name" value="PsdUridine_synth_RluA-like_CS"/>
</dbReference>
<dbReference type="InterPro" id="IPR006145">
    <property type="entry name" value="PsdUridine_synth_RsuA/RluA"/>
</dbReference>
<evidence type="ECO:0000313" key="12">
    <source>
        <dbReference type="Proteomes" id="UP001597059"/>
    </source>
</evidence>
<evidence type="ECO:0000256" key="2">
    <source>
        <dbReference type="ARBA" id="ARBA00023235"/>
    </source>
</evidence>
<evidence type="ECO:0000259" key="10">
    <source>
        <dbReference type="Pfam" id="PF00849"/>
    </source>
</evidence>